<feature type="compositionally biased region" description="Polar residues" evidence="1">
    <location>
        <begin position="1574"/>
        <end position="1592"/>
    </location>
</feature>
<feature type="compositionally biased region" description="Basic and acidic residues" evidence="1">
    <location>
        <begin position="1279"/>
        <end position="1302"/>
    </location>
</feature>
<evidence type="ECO:0000313" key="3">
    <source>
        <dbReference type="Proteomes" id="UP000075885"/>
    </source>
</evidence>
<dbReference type="STRING" id="199890.A0A182PG01"/>
<feature type="compositionally biased region" description="Basic and acidic residues" evidence="1">
    <location>
        <begin position="664"/>
        <end position="692"/>
    </location>
</feature>
<feature type="region of interest" description="Disordered" evidence="1">
    <location>
        <begin position="231"/>
        <end position="345"/>
    </location>
</feature>
<sequence>MARLVSFAYATKKLIQGGWCDQKGACRALSYQSGEYAIIANTCHGNPNSYDFSTKSKLCDKNFTMKPKKQQSSSAAEKKPSGGSGTVSSSPLGSTGHACAVAFGTEAKSTPNSSSSSIAPAKKPVKRLQSKTKDSAPSSSATTGTTVTSNLPSVSGEKLTEKESSNILQNAVQQHSQSIKTKSLVTASKPVPGADNAESKKNDAKTSADPVANRASSFSVCSVMESVVGKSETLGTLTGKGSKHQAAKTIKLDSTGLSTLQGSAAKAAGKETPDRSRKPTKETASASKRNTAQSEKSEAAKRKPSGNGCNTSASSSVGDSGDNRSTAVGGIPTSSSIESKLREKEKKIQKELKNLGVPDKTINQSIDAAYLLKSAEESVVNPSISEMVKTKSRTTVAQGKYGGGGVEITAGTSTMGRKSSVTSEEQPSPSAEGETEKSTKDSVSSGGKSKKSVTLKIDQQPGDSQKKGGGKAPDEKHPSKSVRKDDKAPSTSQGSTTAKAASLKGSGQGAKSNKKANNSTGSADCKQKKSGTSEPVSKVAEQQKAESTTELPVVKQSTEQEGTLTIGRGSSIEQEDQEEKNEEVHIRIDSIVKALEREDIETFSTTKKESDEEPRKAEADNGTTTTAIADPADTKSLNEMKTKKQPTPRKPAAKKEGSVASSKSEAKETNEKRKTYVADQANKKEVKFHEEIPASPAKRKYAKKPKSGSEDVASGEKPAKMAKSAATKKVSAASKVKQVNVKTNTKTQTVAAAQSVVALPSSTEDETILTDSSKDVKAFDNSTTVHEKDASAGTAIVANRDRSSTENDDDVPLRQLQQKHNPVKPTTEDGTSSASKSSAINHLSPHQDGQIAQDQTENKVKEDCTDVGLEINAPPQSANGPILAGLLKNSGKQGKRSYVRKTASAGGTSGKSAKIPVSSAPCPVPAIGEECHSKETKLEKKDVYDFDDSESEIDAPVKAGKPNFKRKSSVDVSQSREDISRDIVEDSQTAKQKVVEGKREEIRSTNPPEAGSDGEKEKGNDEDESKRRIVPLKKQKRRIEAVLAETASSMKKEQKSGESSESEREQDDADAVEKKTKKKATTLTRKVKQETKEDPHSSADEAEDDEDGGDDAEDDEDSAESDGCSSTDTVRTRIAKKRQSAKKRNVKLYGFWSGPKRHRVASLNALAKVHCLYENETRGALESSLMSQSSGSRVIRTITKDGERIKKERICPEEESAGEESRSGETVCSEMAQHGKGKESEQSKSKEPERKESDKKREEKKETSKQERTEAPSQQQQKQADDTTREEVKPKVKEEAPKKDSDQDSAESSEEEPVVMRNLRCAPGLRGAGKHWDPDASSLESEIEQLPDSDETYAQGKDTDPTRRRKVKKKVVRKSKAKPGAAQTKQEKSEKDKDKTKKVAEKPEKAPKPAGKKIKKELKALMTDNERLEDGAASSSSTGSEKAEGAKSKQEDGAKKRKREPKTEKTEPGGDYKEYIGKKRMASLNASAMMAATYEVQRVLYRNTDSSDSECSAEKVPKSKKVAKDSKEHKENASASSTAKGDAKDKKETNVEKELQSGADLQSSQQAASASSDNKQISMTVEAMSSNQPSTSSAIGTISVAQQEVLTKKKKMVIKTEPMRDRKDDPLEVKREIEEPRPVSSNLVIAQDTEVTITGVYVNSSLGANQEAYCKMQYRVQQSVTEERLVRPGEAPPKSYTPLSALSSMRPPNDQTLSTPPLFVQPAQCDSPLGPPRAFYPPPTSSSGSSSAFCAPMPHDSPAQDNNVK</sequence>
<feature type="compositionally biased region" description="Basic and acidic residues" evidence="1">
    <location>
        <begin position="472"/>
        <end position="488"/>
    </location>
</feature>
<feature type="region of interest" description="Disordered" evidence="1">
    <location>
        <begin position="1504"/>
        <end position="1592"/>
    </location>
</feature>
<feature type="compositionally biased region" description="Pro residues" evidence="1">
    <location>
        <begin position="1729"/>
        <end position="1740"/>
    </location>
</feature>
<feature type="compositionally biased region" description="Basic and acidic residues" evidence="1">
    <location>
        <begin position="1441"/>
        <end position="1454"/>
    </location>
</feature>
<feature type="compositionally biased region" description="Low complexity" evidence="1">
    <location>
        <begin position="107"/>
        <end position="122"/>
    </location>
</feature>
<feature type="compositionally biased region" description="Low complexity" evidence="1">
    <location>
        <begin position="1183"/>
        <end position="1192"/>
    </location>
</feature>
<feature type="compositionally biased region" description="Basic and acidic residues" evidence="1">
    <location>
        <begin position="1385"/>
        <end position="1407"/>
    </location>
</feature>
<feature type="region of interest" description="Disordered" evidence="1">
    <location>
        <begin position="890"/>
        <end position="921"/>
    </location>
</feature>
<feature type="compositionally biased region" description="Basic residues" evidence="1">
    <location>
        <begin position="1028"/>
        <end position="1037"/>
    </location>
</feature>
<feature type="compositionally biased region" description="Low complexity" evidence="1">
    <location>
        <begin position="135"/>
        <end position="149"/>
    </location>
</feature>
<feature type="compositionally biased region" description="Polar residues" evidence="1">
    <location>
        <begin position="282"/>
        <end position="294"/>
    </location>
</feature>
<evidence type="ECO:0000313" key="2">
    <source>
        <dbReference type="EnsemblMetazoa" id="AEPI005860-PA"/>
    </source>
</evidence>
<feature type="region of interest" description="Disordered" evidence="1">
    <location>
        <begin position="780"/>
        <end position="865"/>
    </location>
</feature>
<proteinExistence type="predicted"/>
<feature type="compositionally biased region" description="Basic residues" evidence="1">
    <location>
        <begin position="1363"/>
        <end position="1377"/>
    </location>
</feature>
<evidence type="ECO:0000256" key="1">
    <source>
        <dbReference type="SAM" id="MobiDB-lite"/>
    </source>
</evidence>
<feature type="compositionally biased region" description="Polar residues" evidence="1">
    <location>
        <begin position="545"/>
        <end position="563"/>
    </location>
</feature>
<feature type="compositionally biased region" description="Basic and acidic residues" evidence="1">
    <location>
        <begin position="1013"/>
        <end position="1027"/>
    </location>
</feature>
<feature type="compositionally biased region" description="Basic and acidic residues" evidence="1">
    <location>
        <begin position="993"/>
        <end position="1003"/>
    </location>
</feature>
<feature type="region of interest" description="Disordered" evidence="1">
    <location>
        <begin position="1611"/>
        <end position="1638"/>
    </location>
</feature>
<feature type="compositionally biased region" description="Basic and acidic residues" evidence="1">
    <location>
        <begin position="933"/>
        <end position="944"/>
    </location>
</feature>
<feature type="region of interest" description="Disordered" evidence="1">
    <location>
        <begin position="387"/>
        <end position="736"/>
    </location>
</feature>
<organism evidence="2 3">
    <name type="scientific">Anopheles epiroticus</name>
    <dbReference type="NCBI Taxonomy" id="199890"/>
    <lineage>
        <taxon>Eukaryota</taxon>
        <taxon>Metazoa</taxon>
        <taxon>Ecdysozoa</taxon>
        <taxon>Arthropoda</taxon>
        <taxon>Hexapoda</taxon>
        <taxon>Insecta</taxon>
        <taxon>Pterygota</taxon>
        <taxon>Neoptera</taxon>
        <taxon>Endopterygota</taxon>
        <taxon>Diptera</taxon>
        <taxon>Nematocera</taxon>
        <taxon>Culicoidea</taxon>
        <taxon>Culicidae</taxon>
        <taxon>Anophelinae</taxon>
        <taxon>Anopheles</taxon>
    </lineage>
</organism>
<feature type="compositionally biased region" description="Basic residues" evidence="1">
    <location>
        <begin position="1133"/>
        <end position="1143"/>
    </location>
</feature>
<dbReference type="Proteomes" id="UP000075885">
    <property type="component" value="Unassembled WGS sequence"/>
</dbReference>
<feature type="compositionally biased region" description="Basic and acidic residues" evidence="1">
    <location>
        <begin position="632"/>
        <end position="642"/>
    </location>
</feature>
<feature type="compositionally biased region" description="Low complexity" evidence="1">
    <location>
        <begin position="721"/>
        <end position="736"/>
    </location>
</feature>
<feature type="compositionally biased region" description="Basic and acidic residues" evidence="1">
    <location>
        <begin position="1512"/>
        <end position="1532"/>
    </location>
</feature>
<feature type="compositionally biased region" description="Basic and acidic residues" evidence="1">
    <location>
        <begin position="1087"/>
        <end position="1099"/>
    </location>
</feature>
<keyword evidence="3" id="KW-1185">Reference proteome</keyword>
<feature type="compositionally biased region" description="Basic and acidic residues" evidence="1">
    <location>
        <begin position="1198"/>
        <end position="1212"/>
    </location>
</feature>
<feature type="compositionally biased region" description="Basic and acidic residues" evidence="1">
    <location>
        <begin position="197"/>
        <end position="206"/>
    </location>
</feature>
<feature type="compositionally biased region" description="Polar residues" evidence="1">
    <location>
        <begin position="165"/>
        <end position="186"/>
    </location>
</feature>
<feature type="region of interest" description="Disordered" evidence="1">
    <location>
        <begin position="1683"/>
        <end position="1765"/>
    </location>
</feature>
<reference evidence="3" key="1">
    <citation type="submission" date="2013-03" db="EMBL/GenBank/DDBJ databases">
        <title>The Genome Sequence of Anopheles epiroticus epiroticus2.</title>
        <authorList>
            <consortium name="The Broad Institute Genomics Platform"/>
            <person name="Neafsey D.E."/>
            <person name="Howell P."/>
            <person name="Walker B."/>
            <person name="Young S.K."/>
            <person name="Zeng Q."/>
            <person name="Gargeya S."/>
            <person name="Fitzgerald M."/>
            <person name="Haas B."/>
            <person name="Abouelleil A."/>
            <person name="Allen A.W."/>
            <person name="Alvarado L."/>
            <person name="Arachchi H.M."/>
            <person name="Berlin A.M."/>
            <person name="Chapman S.B."/>
            <person name="Gainer-Dewar J."/>
            <person name="Goldberg J."/>
            <person name="Griggs A."/>
            <person name="Gujja S."/>
            <person name="Hansen M."/>
            <person name="Howarth C."/>
            <person name="Imamovic A."/>
            <person name="Ireland A."/>
            <person name="Larimer J."/>
            <person name="McCowan C."/>
            <person name="Murphy C."/>
            <person name="Pearson M."/>
            <person name="Poon T.W."/>
            <person name="Priest M."/>
            <person name="Roberts A."/>
            <person name="Saif S."/>
            <person name="Shea T."/>
            <person name="Sisk P."/>
            <person name="Sykes S."/>
            <person name="Wortman J."/>
            <person name="Nusbaum C."/>
            <person name="Birren B."/>
        </authorList>
    </citation>
    <scope>NUCLEOTIDE SEQUENCE [LARGE SCALE GENOMIC DNA]</scope>
    <source>
        <strain evidence="3">Epiroticus2</strain>
    </source>
</reference>
<feature type="compositionally biased region" description="Acidic residues" evidence="1">
    <location>
        <begin position="1303"/>
        <end position="1313"/>
    </location>
</feature>
<feature type="compositionally biased region" description="Basic and acidic residues" evidence="1">
    <location>
        <begin position="582"/>
        <end position="597"/>
    </location>
</feature>
<feature type="compositionally biased region" description="Acidic residues" evidence="1">
    <location>
        <begin position="1341"/>
        <end position="1351"/>
    </location>
</feature>
<feature type="compositionally biased region" description="Basic and acidic residues" evidence="1">
    <location>
        <begin position="1541"/>
        <end position="1555"/>
    </location>
</feature>
<feature type="compositionally biased region" description="Polar residues" evidence="1">
    <location>
        <begin position="307"/>
        <end position="338"/>
    </location>
</feature>
<feature type="compositionally biased region" description="Basic residues" evidence="1">
    <location>
        <begin position="697"/>
        <end position="706"/>
    </location>
</feature>
<feature type="compositionally biased region" description="Polar residues" evidence="1">
    <location>
        <begin position="828"/>
        <end position="841"/>
    </location>
</feature>
<feature type="compositionally biased region" description="Basic and acidic residues" evidence="1">
    <location>
        <begin position="974"/>
        <end position="984"/>
    </location>
</feature>
<feature type="region of interest" description="Disordered" evidence="1">
    <location>
        <begin position="106"/>
        <end position="217"/>
    </location>
</feature>
<feature type="compositionally biased region" description="Polar residues" evidence="1">
    <location>
        <begin position="489"/>
        <end position="499"/>
    </location>
</feature>
<feature type="compositionally biased region" description="Basic and acidic residues" evidence="1">
    <location>
        <begin position="1617"/>
        <end position="1637"/>
    </location>
</feature>
<protein>
    <submittedName>
        <fullName evidence="2">Uncharacterized protein</fullName>
    </submittedName>
</protein>
<feature type="compositionally biased region" description="Basic and acidic residues" evidence="1">
    <location>
        <begin position="268"/>
        <end position="281"/>
    </location>
</feature>
<feature type="compositionally biased region" description="Basic and acidic residues" evidence="1">
    <location>
        <begin position="1461"/>
        <end position="1476"/>
    </location>
</feature>
<feature type="compositionally biased region" description="Basic and acidic residues" evidence="1">
    <location>
        <begin position="1236"/>
        <end position="1270"/>
    </location>
</feature>
<feature type="compositionally biased region" description="Basic and acidic residues" evidence="1">
    <location>
        <begin position="606"/>
        <end position="619"/>
    </location>
</feature>
<dbReference type="EnsemblMetazoa" id="AEPI005860-RA">
    <property type="protein sequence ID" value="AEPI005860-PA"/>
    <property type="gene ID" value="AEPI005860"/>
</dbReference>
<dbReference type="VEuPathDB" id="VectorBase:AEPI005860"/>
<feature type="compositionally biased region" description="Polar residues" evidence="1">
    <location>
        <begin position="509"/>
        <end position="522"/>
    </location>
</feature>
<accession>A0A182PG01</accession>
<feature type="compositionally biased region" description="Low complexity" evidence="1">
    <location>
        <begin position="1556"/>
        <end position="1573"/>
    </location>
</feature>
<reference evidence="2" key="2">
    <citation type="submission" date="2020-05" db="UniProtKB">
        <authorList>
            <consortium name="EnsemblMetazoa"/>
        </authorList>
    </citation>
    <scope>IDENTIFICATION</scope>
    <source>
        <strain evidence="2">Epiroticus2</strain>
    </source>
</reference>
<feature type="compositionally biased region" description="Polar residues" evidence="1">
    <location>
        <begin position="410"/>
        <end position="429"/>
    </location>
</feature>
<feature type="region of interest" description="Disordered" evidence="1">
    <location>
        <begin position="65"/>
        <end position="93"/>
    </location>
</feature>
<feature type="region of interest" description="Disordered" evidence="1">
    <location>
        <begin position="1180"/>
        <end position="1476"/>
    </location>
</feature>
<feature type="compositionally biased region" description="Basic and acidic residues" evidence="1">
    <location>
        <begin position="1050"/>
        <end position="1063"/>
    </location>
</feature>
<feature type="compositionally biased region" description="Acidic residues" evidence="1">
    <location>
        <begin position="1100"/>
        <end position="1120"/>
    </location>
</feature>
<name>A0A182PG01_9DIPT</name>
<feature type="region of interest" description="Disordered" evidence="1">
    <location>
        <begin position="933"/>
        <end position="1143"/>
    </location>
</feature>